<dbReference type="InterPro" id="IPR003959">
    <property type="entry name" value="ATPase_AAA_core"/>
</dbReference>
<gene>
    <name evidence="7" type="ORF">ADUPG1_005470</name>
</gene>
<dbReference type="PROSITE" id="PS00870">
    <property type="entry name" value="CLPAB_1"/>
    <property type="match status" value="1"/>
</dbReference>
<feature type="coiled-coil region" evidence="4">
    <location>
        <begin position="192"/>
        <end position="226"/>
    </location>
</feature>
<dbReference type="Proteomes" id="UP001057375">
    <property type="component" value="Unassembled WGS sequence"/>
</dbReference>
<dbReference type="PANTHER" id="PTHR11638:SF18">
    <property type="entry name" value="HEAT SHOCK PROTEIN 104"/>
    <property type="match status" value="1"/>
</dbReference>
<evidence type="ECO:0000256" key="4">
    <source>
        <dbReference type="SAM" id="Coils"/>
    </source>
</evidence>
<evidence type="ECO:0000256" key="1">
    <source>
        <dbReference type="ARBA" id="ARBA00022741"/>
    </source>
</evidence>
<comment type="caution">
    <text evidence="7">The sequence shown here is derived from an EMBL/GenBank/DDBJ whole genome shotgun (WGS) entry which is preliminary data.</text>
</comment>
<organism evidence="7 8">
    <name type="scientific">Aduncisulcus paluster</name>
    <dbReference type="NCBI Taxonomy" id="2918883"/>
    <lineage>
        <taxon>Eukaryota</taxon>
        <taxon>Metamonada</taxon>
        <taxon>Carpediemonas-like organisms</taxon>
        <taxon>Aduncisulcus</taxon>
    </lineage>
</organism>
<evidence type="ECO:0000313" key="7">
    <source>
        <dbReference type="EMBL" id="GKT30326.1"/>
    </source>
</evidence>
<protein>
    <submittedName>
        <fullName evidence="7">Chaperone protein ClpB</fullName>
    </submittedName>
</protein>
<keyword evidence="2" id="KW-0067">ATP-binding</keyword>
<keyword evidence="3" id="KW-0143">Chaperone</keyword>
<evidence type="ECO:0000313" key="8">
    <source>
        <dbReference type="Proteomes" id="UP001057375"/>
    </source>
</evidence>
<name>A0ABQ5KCQ2_9EUKA</name>
<feature type="non-terminal residue" evidence="7">
    <location>
        <position position="349"/>
    </location>
</feature>
<feature type="domain" description="ClpA/ClpB AAA lid" evidence="6">
    <location>
        <begin position="100"/>
        <end position="202"/>
    </location>
</feature>
<keyword evidence="8" id="KW-1185">Reference proteome</keyword>
<dbReference type="InterPro" id="IPR018368">
    <property type="entry name" value="ClpA/B_CS1"/>
</dbReference>
<dbReference type="SUPFAM" id="SSF52540">
    <property type="entry name" value="P-loop containing nucleoside triphosphate hydrolases"/>
    <property type="match status" value="2"/>
</dbReference>
<dbReference type="InterPro" id="IPR050130">
    <property type="entry name" value="ClpA_ClpB"/>
</dbReference>
<feature type="domain" description="ATPase AAA-type core" evidence="5">
    <location>
        <begin position="8"/>
        <end position="74"/>
    </location>
</feature>
<evidence type="ECO:0000259" key="6">
    <source>
        <dbReference type="Pfam" id="PF17871"/>
    </source>
</evidence>
<reference evidence="7" key="1">
    <citation type="submission" date="2022-03" db="EMBL/GenBank/DDBJ databases">
        <title>Draft genome sequence of Aduncisulcus paluster, a free-living microaerophilic Fornicata.</title>
        <authorList>
            <person name="Yuyama I."/>
            <person name="Kume K."/>
            <person name="Tamura T."/>
            <person name="Inagaki Y."/>
            <person name="Hashimoto T."/>
        </authorList>
    </citation>
    <scope>NUCLEOTIDE SEQUENCE</scope>
    <source>
        <strain evidence="7">NY0171</strain>
    </source>
</reference>
<dbReference type="PANTHER" id="PTHR11638">
    <property type="entry name" value="ATP-DEPENDENT CLP PROTEASE"/>
    <property type="match status" value="1"/>
</dbReference>
<keyword evidence="4" id="KW-0175">Coiled coil</keyword>
<sequence length="349" mass="38923">MSALIAGAKYRGEFEDRLKAVIKEVQKVGNIILFIDEIHTIIGAGASEGSMDAANILKPALARGELHTIGATTLKEYRKYFEKDTAMQRRFQPVNVDEPSVNEALQILRGIKEKLETFHNVTIKDSALVSAAKLSHRYITDRFLPDKAIDLIDEAAAELKMQIESEPTILSITKREIGTLAVEKEALKMEKSDKNTNRLKEIEEELSNLKEKQRNLETQFTNEKETFNAISTIKTQIDELRTSGTLLRNFVDEDAIASIVSRWTGIPINKMISSEKERVLQIENVLKADVIGQDEALKAISRAIKRNKAGLSDDSRPIGSFMFLGPTGVGKTESAKTLAKFLFDDAKSL</sequence>
<keyword evidence="1" id="KW-0547">Nucleotide-binding</keyword>
<evidence type="ECO:0000256" key="2">
    <source>
        <dbReference type="ARBA" id="ARBA00022840"/>
    </source>
</evidence>
<dbReference type="Pfam" id="PF17871">
    <property type="entry name" value="AAA_lid_9"/>
    <property type="match status" value="1"/>
</dbReference>
<dbReference type="InterPro" id="IPR041546">
    <property type="entry name" value="ClpA/ClpB_AAA_lid"/>
</dbReference>
<dbReference type="Gene3D" id="3.40.50.300">
    <property type="entry name" value="P-loop containing nucleotide triphosphate hydrolases"/>
    <property type="match status" value="3"/>
</dbReference>
<accession>A0ABQ5KCQ2</accession>
<evidence type="ECO:0000259" key="5">
    <source>
        <dbReference type="Pfam" id="PF00004"/>
    </source>
</evidence>
<dbReference type="EMBL" id="BQXS01008735">
    <property type="protein sequence ID" value="GKT30326.1"/>
    <property type="molecule type" value="Genomic_DNA"/>
</dbReference>
<evidence type="ECO:0000256" key="3">
    <source>
        <dbReference type="ARBA" id="ARBA00023186"/>
    </source>
</evidence>
<dbReference type="InterPro" id="IPR027417">
    <property type="entry name" value="P-loop_NTPase"/>
</dbReference>
<proteinExistence type="predicted"/>
<dbReference type="Pfam" id="PF00004">
    <property type="entry name" value="AAA"/>
    <property type="match status" value="1"/>
</dbReference>